<evidence type="ECO:0000313" key="2">
    <source>
        <dbReference type="EMBL" id="PMP80999.1"/>
    </source>
</evidence>
<accession>A0A2J6X425</accession>
<dbReference type="EMBL" id="PNIQ01000586">
    <property type="protein sequence ID" value="PMP80999.1"/>
    <property type="molecule type" value="Genomic_DNA"/>
</dbReference>
<keyword evidence="1" id="KW-0812">Transmembrane</keyword>
<keyword evidence="1" id="KW-0472">Membrane</keyword>
<reference evidence="2 3" key="1">
    <citation type="submission" date="2018-01" db="EMBL/GenBank/DDBJ databases">
        <title>Metagenomic assembled genomes from two thermal pools in the Uzon Caldera, Kamchatka, Russia.</title>
        <authorList>
            <person name="Wilkins L."/>
            <person name="Ettinger C."/>
        </authorList>
    </citation>
    <scope>NUCLEOTIDE SEQUENCE [LARGE SCALE GENOMIC DNA]</scope>
    <source>
        <strain evidence="2">ZAV-02</strain>
    </source>
</reference>
<feature type="transmembrane region" description="Helical" evidence="1">
    <location>
        <begin position="35"/>
        <end position="56"/>
    </location>
</feature>
<dbReference type="AlphaFoldDB" id="A0A2J6X425"/>
<organism evidence="2 3">
    <name type="scientific">Chloroflexus aggregans</name>
    <dbReference type="NCBI Taxonomy" id="152260"/>
    <lineage>
        <taxon>Bacteria</taxon>
        <taxon>Bacillati</taxon>
        <taxon>Chloroflexota</taxon>
        <taxon>Chloroflexia</taxon>
        <taxon>Chloroflexales</taxon>
        <taxon>Chloroflexineae</taxon>
        <taxon>Chloroflexaceae</taxon>
        <taxon>Chloroflexus</taxon>
    </lineage>
</organism>
<dbReference type="Proteomes" id="UP000243376">
    <property type="component" value="Unassembled WGS sequence"/>
</dbReference>
<feature type="transmembrane region" description="Helical" evidence="1">
    <location>
        <begin position="6"/>
        <end position="28"/>
    </location>
</feature>
<sequence length="61" mass="6527">MLSETLLWLLLALTFVVPTLGAILLRLFEHRIGDIGMVVGSSLLLLIAAVALLTIARSSLP</sequence>
<feature type="non-terminal residue" evidence="2">
    <location>
        <position position="61"/>
    </location>
</feature>
<protein>
    <submittedName>
        <fullName evidence="2">Peptidoglycan-binding protein</fullName>
    </submittedName>
</protein>
<evidence type="ECO:0000256" key="1">
    <source>
        <dbReference type="SAM" id="Phobius"/>
    </source>
</evidence>
<proteinExistence type="predicted"/>
<comment type="caution">
    <text evidence="2">The sequence shown here is derived from an EMBL/GenBank/DDBJ whole genome shotgun (WGS) entry which is preliminary data.</text>
</comment>
<name>A0A2J6X425_9CHLR</name>
<gene>
    <name evidence="2" type="ORF">C0184_08820</name>
</gene>
<evidence type="ECO:0000313" key="3">
    <source>
        <dbReference type="Proteomes" id="UP000243376"/>
    </source>
</evidence>
<keyword evidence="1" id="KW-1133">Transmembrane helix</keyword>